<name>A0A139ALG9_GONPJ</name>
<dbReference type="EMBL" id="KQ965746">
    <property type="protein sequence ID" value="KXS17619.1"/>
    <property type="molecule type" value="Genomic_DNA"/>
</dbReference>
<evidence type="ECO:0000256" key="1">
    <source>
        <dbReference type="SAM" id="MobiDB-lite"/>
    </source>
</evidence>
<evidence type="ECO:0000313" key="3">
    <source>
        <dbReference type="Proteomes" id="UP000070544"/>
    </source>
</evidence>
<dbReference type="Proteomes" id="UP000070544">
    <property type="component" value="Unassembled WGS sequence"/>
</dbReference>
<evidence type="ECO:0000313" key="2">
    <source>
        <dbReference type="EMBL" id="KXS17619.1"/>
    </source>
</evidence>
<feature type="region of interest" description="Disordered" evidence="1">
    <location>
        <begin position="1"/>
        <end position="24"/>
    </location>
</feature>
<gene>
    <name evidence="2" type="ORF">M427DRAFT_255326</name>
</gene>
<accession>A0A139ALG9</accession>
<protein>
    <submittedName>
        <fullName evidence="2">Uncharacterized protein</fullName>
    </submittedName>
</protein>
<organism evidence="2 3">
    <name type="scientific">Gonapodya prolifera (strain JEL478)</name>
    <name type="common">Monoblepharis prolifera</name>
    <dbReference type="NCBI Taxonomy" id="1344416"/>
    <lineage>
        <taxon>Eukaryota</taxon>
        <taxon>Fungi</taxon>
        <taxon>Fungi incertae sedis</taxon>
        <taxon>Chytridiomycota</taxon>
        <taxon>Chytridiomycota incertae sedis</taxon>
        <taxon>Monoblepharidomycetes</taxon>
        <taxon>Monoblepharidales</taxon>
        <taxon>Gonapodyaceae</taxon>
        <taxon>Gonapodya</taxon>
    </lineage>
</organism>
<keyword evidence="3" id="KW-1185">Reference proteome</keyword>
<reference evidence="2 3" key="1">
    <citation type="journal article" date="2015" name="Genome Biol. Evol.">
        <title>Phylogenomic analyses indicate that early fungi evolved digesting cell walls of algal ancestors of land plants.</title>
        <authorList>
            <person name="Chang Y."/>
            <person name="Wang S."/>
            <person name="Sekimoto S."/>
            <person name="Aerts A.L."/>
            <person name="Choi C."/>
            <person name="Clum A."/>
            <person name="LaButti K.M."/>
            <person name="Lindquist E.A."/>
            <person name="Yee Ngan C."/>
            <person name="Ohm R.A."/>
            <person name="Salamov A.A."/>
            <person name="Grigoriev I.V."/>
            <person name="Spatafora J.W."/>
            <person name="Berbee M.L."/>
        </authorList>
    </citation>
    <scope>NUCLEOTIDE SEQUENCE [LARGE SCALE GENOMIC DNA]</scope>
    <source>
        <strain evidence="2 3">JEL478</strain>
    </source>
</reference>
<sequence>MCRNAFPSPRSEATHPIHTTRRRKDGCSHVRVACRPMFTALGPRSSRRNEAIPFIHRLPPTSRRPKTHLSACHTCCRLSCFGFAIVSAMGFASSFRPGGGSAWAWAWPAWAGGQGEVSRSRSCPSRPDDLCLVSYVLVRCRGLGTCRERVGGMGHSWELEAVQGGREGDGRIGHEVALLQNDLC</sequence>
<proteinExistence type="predicted"/>
<dbReference type="AlphaFoldDB" id="A0A139ALG9"/>